<organism evidence="5 6">
    <name type="scientific">Archangium minus</name>
    <dbReference type="NCBI Taxonomy" id="83450"/>
    <lineage>
        <taxon>Bacteria</taxon>
        <taxon>Pseudomonadati</taxon>
        <taxon>Myxococcota</taxon>
        <taxon>Myxococcia</taxon>
        <taxon>Myxococcales</taxon>
        <taxon>Cystobacterineae</taxon>
        <taxon>Archangiaceae</taxon>
        <taxon>Archangium</taxon>
    </lineage>
</organism>
<dbReference type="CDD" id="cd03257">
    <property type="entry name" value="ABC_NikE_OppD_transporters"/>
    <property type="match status" value="1"/>
</dbReference>
<dbReference type="InterPro" id="IPR003593">
    <property type="entry name" value="AAA+_ATPase"/>
</dbReference>
<dbReference type="PROSITE" id="PS50893">
    <property type="entry name" value="ABC_TRANSPORTER_2"/>
    <property type="match status" value="1"/>
</dbReference>
<proteinExistence type="predicted"/>
<dbReference type="RefSeq" id="WP_395809248.1">
    <property type="nucleotide sequence ID" value="NZ_CP043494.1"/>
</dbReference>
<dbReference type="PROSITE" id="PS00211">
    <property type="entry name" value="ABC_TRANSPORTER_1"/>
    <property type="match status" value="2"/>
</dbReference>
<dbReference type="PANTHER" id="PTHR43776:SF8">
    <property type="entry name" value="ABC TRANSPORTER, ATP-BINDING PROTEIN"/>
    <property type="match status" value="1"/>
</dbReference>
<reference evidence="5 6" key="1">
    <citation type="submission" date="2019-08" db="EMBL/GenBank/DDBJ databases">
        <title>Archangium and Cystobacter genomes.</title>
        <authorList>
            <person name="Chen I.-C.K."/>
            <person name="Wielgoss S."/>
        </authorList>
    </citation>
    <scope>NUCLEOTIDE SEQUENCE [LARGE SCALE GENOMIC DNA]</scope>
    <source>
        <strain evidence="5 6">Cbm 6</strain>
    </source>
</reference>
<name>A0ABY9X4J3_9BACT</name>
<evidence type="ECO:0000256" key="3">
    <source>
        <dbReference type="ARBA" id="ARBA00022840"/>
    </source>
</evidence>
<keyword evidence="3 5" id="KW-0067">ATP-binding</keyword>
<dbReference type="InterPro" id="IPR027417">
    <property type="entry name" value="P-loop_NTPase"/>
</dbReference>
<evidence type="ECO:0000259" key="4">
    <source>
        <dbReference type="PROSITE" id="PS50893"/>
    </source>
</evidence>
<dbReference type="GO" id="GO:0005524">
    <property type="term" value="F:ATP binding"/>
    <property type="evidence" value="ECO:0007669"/>
    <property type="project" value="UniProtKB-KW"/>
</dbReference>
<dbReference type="InterPro" id="IPR003439">
    <property type="entry name" value="ABC_transporter-like_ATP-bd"/>
</dbReference>
<dbReference type="InterPro" id="IPR017871">
    <property type="entry name" value="ABC_transporter-like_CS"/>
</dbReference>
<keyword evidence="1" id="KW-0813">Transport</keyword>
<dbReference type="NCBIfam" id="TIGR01727">
    <property type="entry name" value="oligo_HPY"/>
    <property type="match status" value="1"/>
</dbReference>
<dbReference type="InterPro" id="IPR013563">
    <property type="entry name" value="Oligopep_ABC_C"/>
</dbReference>
<dbReference type="EMBL" id="CP043494">
    <property type="protein sequence ID" value="WNG50321.1"/>
    <property type="molecule type" value="Genomic_DNA"/>
</dbReference>
<dbReference type="SUPFAM" id="SSF52540">
    <property type="entry name" value="P-loop containing nucleoside triphosphate hydrolases"/>
    <property type="match status" value="1"/>
</dbReference>
<keyword evidence="6" id="KW-1185">Reference proteome</keyword>
<dbReference type="Proteomes" id="UP001611383">
    <property type="component" value="Chromosome"/>
</dbReference>
<keyword evidence="2" id="KW-0547">Nucleotide-binding</keyword>
<dbReference type="Pfam" id="PF00005">
    <property type="entry name" value="ABC_tran"/>
    <property type="match status" value="1"/>
</dbReference>
<protein>
    <submittedName>
        <fullName evidence="5">ABC transporter ATP-binding protein</fullName>
    </submittedName>
</protein>
<feature type="domain" description="ABC transporter" evidence="4">
    <location>
        <begin position="12"/>
        <end position="263"/>
    </location>
</feature>
<evidence type="ECO:0000313" key="6">
    <source>
        <dbReference type="Proteomes" id="UP001611383"/>
    </source>
</evidence>
<dbReference type="SMART" id="SM00382">
    <property type="entry name" value="AAA"/>
    <property type="match status" value="1"/>
</dbReference>
<evidence type="ECO:0000256" key="1">
    <source>
        <dbReference type="ARBA" id="ARBA00022448"/>
    </source>
</evidence>
<evidence type="ECO:0000313" key="5">
    <source>
        <dbReference type="EMBL" id="WNG50321.1"/>
    </source>
</evidence>
<dbReference type="PANTHER" id="PTHR43776">
    <property type="entry name" value="TRANSPORT ATP-BINDING PROTEIN"/>
    <property type="match status" value="1"/>
</dbReference>
<gene>
    <name evidence="5" type="ORF">F0U60_43955</name>
</gene>
<dbReference type="InterPro" id="IPR050319">
    <property type="entry name" value="ABC_transp_ATP-bind"/>
</dbReference>
<dbReference type="Pfam" id="PF08352">
    <property type="entry name" value="oligo_HPY"/>
    <property type="match status" value="1"/>
</dbReference>
<accession>A0ABY9X4J3</accession>
<dbReference type="Gene3D" id="3.40.50.300">
    <property type="entry name" value="P-loop containing nucleotide triphosphate hydrolases"/>
    <property type="match status" value="1"/>
</dbReference>
<sequence>MTTTDRQGQAILEAQGIGKYFQVGGGFKPKRLRALNEVSFALGQRQVVALVGESGSGKSTIARLLVRLMEPSTGKILFRGRDILQEEPRQASLDYRAQVQMIFQDPFGSLNPVRTIGEHLERPLLIHGKAKSDAELRDRVNELLETVDLRPAAELAARYPHQLSGGQRQRVAIARALAPGPSVILADEPISMLDVSIRVGVLNLMERLKEERGISYLYITHDIASARYFADRTMVMYAGHIVEGAPSEELMQQPAHPYTQLLLSAVPDPNGSMKNELKAKSGAPKLIDPPPGCPFADRCPSAMAVCRQEMPGTTQLEQNRWVRCHLYGQGATLGTVGTQGQSATDPGIANVAARRLEEAR</sequence>
<evidence type="ECO:0000256" key="2">
    <source>
        <dbReference type="ARBA" id="ARBA00022741"/>
    </source>
</evidence>